<evidence type="ECO:0000259" key="5">
    <source>
        <dbReference type="PROSITE" id="PS50977"/>
    </source>
</evidence>
<keyword evidence="1" id="KW-0805">Transcription regulation</keyword>
<evidence type="ECO:0000313" key="7">
    <source>
        <dbReference type="Proteomes" id="UP000823521"/>
    </source>
</evidence>
<dbReference type="Pfam" id="PF16925">
    <property type="entry name" value="TetR_C_13"/>
    <property type="match status" value="1"/>
</dbReference>
<accession>A0ABS3VJG5</accession>
<evidence type="ECO:0000256" key="2">
    <source>
        <dbReference type="ARBA" id="ARBA00023125"/>
    </source>
</evidence>
<dbReference type="InterPro" id="IPR011075">
    <property type="entry name" value="TetR_C"/>
</dbReference>
<dbReference type="PROSITE" id="PS50977">
    <property type="entry name" value="HTH_TETR_2"/>
    <property type="match status" value="1"/>
</dbReference>
<proteinExistence type="predicted"/>
<dbReference type="InterPro" id="IPR036271">
    <property type="entry name" value="Tet_transcr_reg_TetR-rel_C_sf"/>
</dbReference>
<name>A0ABS3VJG5_MICEH</name>
<keyword evidence="3" id="KW-0804">Transcription</keyword>
<dbReference type="InterPro" id="IPR001647">
    <property type="entry name" value="HTH_TetR"/>
</dbReference>
<dbReference type="InterPro" id="IPR009057">
    <property type="entry name" value="Homeodomain-like_sf"/>
</dbReference>
<evidence type="ECO:0000256" key="1">
    <source>
        <dbReference type="ARBA" id="ARBA00023015"/>
    </source>
</evidence>
<dbReference type="PANTHER" id="PTHR47506:SF6">
    <property type="entry name" value="HTH-TYPE TRANSCRIPTIONAL REPRESSOR NEMR"/>
    <property type="match status" value="1"/>
</dbReference>
<keyword evidence="7" id="KW-1185">Reference proteome</keyword>
<reference evidence="6 7" key="1">
    <citation type="submission" date="2019-12" db="EMBL/GenBank/DDBJ databases">
        <title>Whole genome sequencing of endophytic Actinobacterium Micromonospora sp. MPMI6T.</title>
        <authorList>
            <person name="Evv R."/>
            <person name="Podile A.R."/>
        </authorList>
    </citation>
    <scope>NUCLEOTIDE SEQUENCE [LARGE SCALE GENOMIC DNA]</scope>
    <source>
        <strain evidence="6 7">MPMI6</strain>
    </source>
</reference>
<dbReference type="Pfam" id="PF00440">
    <property type="entry name" value="TetR_N"/>
    <property type="match status" value="1"/>
</dbReference>
<dbReference type="InterPro" id="IPR023772">
    <property type="entry name" value="DNA-bd_HTH_TetR-type_CS"/>
</dbReference>
<protein>
    <submittedName>
        <fullName evidence="6">TetR family transcriptional regulator</fullName>
    </submittedName>
</protein>
<keyword evidence="2 4" id="KW-0238">DNA-binding</keyword>
<dbReference type="PROSITE" id="PS01081">
    <property type="entry name" value="HTH_TETR_1"/>
    <property type="match status" value="1"/>
</dbReference>
<dbReference type="EMBL" id="WVUH01000003">
    <property type="protein sequence ID" value="MBO4204588.1"/>
    <property type="molecule type" value="Genomic_DNA"/>
</dbReference>
<evidence type="ECO:0000256" key="4">
    <source>
        <dbReference type="PROSITE-ProRule" id="PRU00335"/>
    </source>
</evidence>
<dbReference type="SUPFAM" id="SSF48498">
    <property type="entry name" value="Tetracyclin repressor-like, C-terminal domain"/>
    <property type="match status" value="1"/>
</dbReference>
<evidence type="ECO:0000256" key="3">
    <source>
        <dbReference type="ARBA" id="ARBA00023163"/>
    </source>
</evidence>
<evidence type="ECO:0000313" key="6">
    <source>
        <dbReference type="EMBL" id="MBO4204588.1"/>
    </source>
</evidence>
<dbReference type="Gene3D" id="1.10.357.10">
    <property type="entry name" value="Tetracycline Repressor, domain 2"/>
    <property type="match status" value="1"/>
</dbReference>
<dbReference type="PANTHER" id="PTHR47506">
    <property type="entry name" value="TRANSCRIPTIONAL REGULATORY PROTEIN"/>
    <property type="match status" value="1"/>
</dbReference>
<feature type="domain" description="HTH tetR-type" evidence="5">
    <location>
        <begin position="3"/>
        <end position="63"/>
    </location>
</feature>
<comment type="caution">
    <text evidence="6">The sequence shown here is derived from an EMBL/GenBank/DDBJ whole genome shotgun (WGS) entry which is preliminary data.</text>
</comment>
<sequence length="197" mass="21369">MARDTRERIVRVARDLVHGASMAQVSVEEICAAAGVHKGSLYHFFPSKDALGVAVLDANWALMRALLEEAFGDDVPPLVRIDRFVDGYAGMLALMRERMGATPGCPLGNLAAEVSSRDGEMRTRIVRIMDAWARYFVEAVREARGRGDVGPAVDADEVAVHILAHLQGMATMARAYDRPELAGRARGGVRMLLGLPA</sequence>
<organism evidence="6 7">
    <name type="scientific">Micromonospora echinofusca</name>
    <dbReference type="NCBI Taxonomy" id="47858"/>
    <lineage>
        <taxon>Bacteria</taxon>
        <taxon>Bacillati</taxon>
        <taxon>Actinomycetota</taxon>
        <taxon>Actinomycetes</taxon>
        <taxon>Micromonosporales</taxon>
        <taxon>Micromonosporaceae</taxon>
        <taxon>Micromonospora</taxon>
    </lineage>
</organism>
<dbReference type="RefSeq" id="WP_208810717.1">
    <property type="nucleotide sequence ID" value="NZ_WVUH01000003.1"/>
</dbReference>
<dbReference type="SUPFAM" id="SSF46689">
    <property type="entry name" value="Homeodomain-like"/>
    <property type="match status" value="1"/>
</dbReference>
<feature type="DNA-binding region" description="H-T-H motif" evidence="4">
    <location>
        <begin position="26"/>
        <end position="45"/>
    </location>
</feature>
<dbReference type="Proteomes" id="UP000823521">
    <property type="component" value="Unassembled WGS sequence"/>
</dbReference>
<gene>
    <name evidence="6" type="ORF">GSF22_00965</name>
</gene>